<dbReference type="GO" id="GO:0017004">
    <property type="term" value="P:cytochrome complex assembly"/>
    <property type="evidence" value="ECO:0007669"/>
    <property type="project" value="UniProtKB-KW"/>
</dbReference>
<dbReference type="PANTHER" id="PTHR42852">
    <property type="entry name" value="THIOL:DISULFIDE INTERCHANGE PROTEIN DSBE"/>
    <property type="match status" value="1"/>
</dbReference>
<sequence length="373" mass="41788">MKKLALLLVMLPGISAWGFGQEFELNGKLNAFKPIDKILFSYNDGQTRISDSASVTNGSFQIKGHVAEPVVAFMSIVYTRKPGQQVIDDVLQFWLEPANIGMTATSSLKSAKFTGSKGQPDYAKITALEKQFSPRYEKLLNNLTAARRAGKKSEIERLGRELDSIKAVHAEELYANFLDKNPNTPIGLYVVNMYKGFQPDANMALALFNKLPENLQQLPSGIEMKKRIETSQKTAVGKYAMDFTQNDTLGKPVSLSSFKGKYVLLDFWASWCHPCRAENPNVVKAFNKYKDKNFTVVSVSLDNSKEKWLKAIHDDGMPWTHVSDLKYWKNDVAKLYGISSVPQNLLIDPQGKIVAKNLRGEALEEKLAELIKL</sequence>
<evidence type="ECO:0000313" key="6">
    <source>
        <dbReference type="EMBL" id="MBV4356389.1"/>
    </source>
</evidence>
<dbReference type="RefSeq" id="WP_217789964.1">
    <property type="nucleotide sequence ID" value="NZ_JAHSPG010000002.1"/>
</dbReference>
<feature type="chain" id="PRO_5038521775" evidence="4">
    <location>
        <begin position="19"/>
        <end position="373"/>
    </location>
</feature>
<keyword evidence="2" id="KW-1015">Disulfide bond</keyword>
<dbReference type="Proteomes" id="UP000812270">
    <property type="component" value="Unassembled WGS sequence"/>
</dbReference>
<dbReference type="GO" id="GO:0016491">
    <property type="term" value="F:oxidoreductase activity"/>
    <property type="evidence" value="ECO:0007669"/>
    <property type="project" value="InterPro"/>
</dbReference>
<evidence type="ECO:0000259" key="5">
    <source>
        <dbReference type="PROSITE" id="PS51352"/>
    </source>
</evidence>
<comment type="caution">
    <text evidence="6">The sequence shown here is derived from an EMBL/GenBank/DDBJ whole genome shotgun (WGS) entry which is preliminary data.</text>
</comment>
<dbReference type="PROSITE" id="PS51352">
    <property type="entry name" value="THIOREDOXIN_2"/>
    <property type="match status" value="1"/>
</dbReference>
<proteinExistence type="predicted"/>
<dbReference type="InterPro" id="IPR013766">
    <property type="entry name" value="Thioredoxin_domain"/>
</dbReference>
<dbReference type="GO" id="GO:0016209">
    <property type="term" value="F:antioxidant activity"/>
    <property type="evidence" value="ECO:0007669"/>
    <property type="project" value="InterPro"/>
</dbReference>
<dbReference type="InterPro" id="IPR025380">
    <property type="entry name" value="DUF4369"/>
</dbReference>
<evidence type="ECO:0000256" key="1">
    <source>
        <dbReference type="ARBA" id="ARBA00022748"/>
    </source>
</evidence>
<evidence type="ECO:0000256" key="3">
    <source>
        <dbReference type="ARBA" id="ARBA00023284"/>
    </source>
</evidence>
<dbReference type="AlphaFoldDB" id="A0A9E2W329"/>
<dbReference type="InterPro" id="IPR050553">
    <property type="entry name" value="Thioredoxin_ResA/DsbE_sf"/>
</dbReference>
<keyword evidence="1" id="KW-0201">Cytochrome c-type biogenesis</keyword>
<keyword evidence="4" id="KW-0732">Signal</keyword>
<gene>
    <name evidence="6" type="ORF">KTO63_04455</name>
</gene>
<dbReference type="InterPro" id="IPR000866">
    <property type="entry name" value="AhpC/TSA"/>
</dbReference>
<organism evidence="6 7">
    <name type="scientific">Pinibacter aurantiacus</name>
    <dbReference type="NCBI Taxonomy" id="2851599"/>
    <lineage>
        <taxon>Bacteria</taxon>
        <taxon>Pseudomonadati</taxon>
        <taxon>Bacteroidota</taxon>
        <taxon>Chitinophagia</taxon>
        <taxon>Chitinophagales</taxon>
        <taxon>Chitinophagaceae</taxon>
        <taxon>Pinibacter</taxon>
    </lineage>
</organism>
<protein>
    <submittedName>
        <fullName evidence="6">AhpC/TSA family protein</fullName>
    </submittedName>
</protein>
<dbReference type="EMBL" id="JAHSPG010000002">
    <property type="protein sequence ID" value="MBV4356389.1"/>
    <property type="molecule type" value="Genomic_DNA"/>
</dbReference>
<keyword evidence="7" id="KW-1185">Reference proteome</keyword>
<evidence type="ECO:0000256" key="4">
    <source>
        <dbReference type="SAM" id="SignalP"/>
    </source>
</evidence>
<evidence type="ECO:0000256" key="2">
    <source>
        <dbReference type="ARBA" id="ARBA00023157"/>
    </source>
</evidence>
<dbReference type="CDD" id="cd02966">
    <property type="entry name" value="TlpA_like_family"/>
    <property type="match status" value="1"/>
</dbReference>
<evidence type="ECO:0000313" key="7">
    <source>
        <dbReference type="Proteomes" id="UP000812270"/>
    </source>
</evidence>
<dbReference type="Pfam" id="PF14289">
    <property type="entry name" value="DUF4369"/>
    <property type="match status" value="1"/>
</dbReference>
<feature type="domain" description="Thioredoxin" evidence="5">
    <location>
        <begin position="234"/>
        <end position="373"/>
    </location>
</feature>
<name>A0A9E2W329_9BACT</name>
<feature type="signal peptide" evidence="4">
    <location>
        <begin position="1"/>
        <end position="18"/>
    </location>
</feature>
<reference evidence="6" key="1">
    <citation type="submission" date="2021-06" db="EMBL/GenBank/DDBJ databases">
        <authorList>
            <person name="Huq M.A."/>
        </authorList>
    </citation>
    <scope>NUCLEOTIDE SEQUENCE</scope>
    <source>
        <strain evidence="6">MAH-26</strain>
    </source>
</reference>
<accession>A0A9E2W329</accession>
<keyword evidence="3" id="KW-0676">Redox-active center</keyword>
<dbReference type="Pfam" id="PF00578">
    <property type="entry name" value="AhpC-TSA"/>
    <property type="match status" value="1"/>
</dbReference>
<dbReference type="PANTHER" id="PTHR42852:SF6">
    <property type="entry name" value="THIOL:DISULFIDE INTERCHANGE PROTEIN DSBE"/>
    <property type="match status" value="1"/>
</dbReference>